<reference evidence="3" key="1">
    <citation type="journal article" date="2021" name="Environ. Microbiol.">
        <title>Genomic characterization of three novel Desulfobacterota classes expand the metabolic and phylogenetic diversity of the phylum.</title>
        <authorList>
            <person name="Murphy C.L."/>
            <person name="Biggerstaff J."/>
            <person name="Eichhorn A."/>
            <person name="Ewing E."/>
            <person name="Shahan R."/>
            <person name="Soriano D."/>
            <person name="Stewart S."/>
            <person name="VanMol K."/>
            <person name="Walker R."/>
            <person name="Walters P."/>
            <person name="Elshahed M.S."/>
            <person name="Youssef N.H."/>
        </authorList>
    </citation>
    <scope>NUCLEOTIDE SEQUENCE</scope>
    <source>
        <strain evidence="3">Zod_Metabat.24</strain>
    </source>
</reference>
<feature type="transmembrane region" description="Helical" evidence="2">
    <location>
        <begin position="97"/>
        <end position="124"/>
    </location>
</feature>
<feature type="compositionally biased region" description="Basic and acidic residues" evidence="1">
    <location>
        <begin position="1"/>
        <end position="36"/>
    </location>
</feature>
<proteinExistence type="predicted"/>
<feature type="transmembrane region" description="Helical" evidence="2">
    <location>
        <begin position="296"/>
        <end position="319"/>
    </location>
</feature>
<dbReference type="EMBL" id="JAFGIX010000080">
    <property type="protein sequence ID" value="MBN1574449.1"/>
    <property type="molecule type" value="Genomic_DNA"/>
</dbReference>
<feature type="transmembrane region" description="Helical" evidence="2">
    <location>
        <begin position="325"/>
        <end position="349"/>
    </location>
</feature>
<keyword evidence="2" id="KW-0472">Membrane</keyword>
<accession>A0A9D8KGV7</accession>
<evidence type="ECO:0000313" key="3">
    <source>
        <dbReference type="EMBL" id="MBN1574449.1"/>
    </source>
</evidence>
<feature type="region of interest" description="Disordered" evidence="1">
    <location>
        <begin position="1"/>
        <end position="41"/>
    </location>
</feature>
<keyword evidence="2" id="KW-0812">Transmembrane</keyword>
<reference evidence="3" key="2">
    <citation type="submission" date="2021-01" db="EMBL/GenBank/DDBJ databases">
        <authorList>
            <person name="Hahn C.R."/>
            <person name="Youssef N.H."/>
            <person name="Elshahed M."/>
        </authorList>
    </citation>
    <scope>NUCLEOTIDE SEQUENCE</scope>
    <source>
        <strain evidence="3">Zod_Metabat.24</strain>
    </source>
</reference>
<dbReference type="AlphaFoldDB" id="A0A9D8KGV7"/>
<dbReference type="Proteomes" id="UP000809273">
    <property type="component" value="Unassembled WGS sequence"/>
</dbReference>
<evidence type="ECO:0000256" key="1">
    <source>
        <dbReference type="SAM" id="MobiDB-lite"/>
    </source>
</evidence>
<evidence type="ECO:0000313" key="4">
    <source>
        <dbReference type="Proteomes" id="UP000809273"/>
    </source>
</evidence>
<evidence type="ECO:0000256" key="2">
    <source>
        <dbReference type="SAM" id="Phobius"/>
    </source>
</evidence>
<feature type="transmembrane region" description="Helical" evidence="2">
    <location>
        <begin position="192"/>
        <end position="214"/>
    </location>
</feature>
<name>A0A9D8KGV7_9DELT</name>
<organism evidence="3 4">
    <name type="scientific">Candidatus Zymogenus saltonus</name>
    <dbReference type="NCBI Taxonomy" id="2844893"/>
    <lineage>
        <taxon>Bacteria</taxon>
        <taxon>Deltaproteobacteria</taxon>
        <taxon>Candidatus Zymogenia</taxon>
        <taxon>Candidatus Zymogeniales</taxon>
        <taxon>Candidatus Zymogenaceae</taxon>
        <taxon>Candidatus Zymogenus</taxon>
    </lineage>
</organism>
<keyword evidence="2" id="KW-1133">Transmembrane helix</keyword>
<feature type="transmembrane region" description="Helical" evidence="2">
    <location>
        <begin position="52"/>
        <end position="76"/>
    </location>
</feature>
<feature type="transmembrane region" description="Helical" evidence="2">
    <location>
        <begin position="136"/>
        <end position="158"/>
    </location>
</feature>
<feature type="transmembrane region" description="Helical" evidence="2">
    <location>
        <begin position="245"/>
        <end position="276"/>
    </location>
</feature>
<protein>
    <submittedName>
        <fullName evidence="3">Uncharacterized protein</fullName>
    </submittedName>
</protein>
<sequence>MAVSDELTKAAVKEEGKEGEEKKGDEKKTKAKDKTGEPQGTMKFRGSGFQMFLYFVLFPLTGILLFIPVPFVTVSLRNWFFKNLGIDVEGKKIDVSFAGSGLALLKYWIPSLILIIVAVVFLSLGLSRSVSGVKGFLVGFLLTDLGLLVLAPIPWLWVGKRKYIAKNLSVNLGGVGEENVARLSFNGRGLSLLGYSVLAVLSALLLFIPLPWIIVAAVKWFSRSTIVTVGKKEYRPSFSGTGGSLFWYIIGMFIASVVLVFPFVFKGLIAWFARYFNIIGLEKSVEFEFKGGAGRIYILAALEAFFILTGSILGNLIYILGKSGIISALWAIYAIKSFGVLLMLLIILVPQPFILTSLLKWQIDSTEIYIK</sequence>
<comment type="caution">
    <text evidence="3">The sequence shown here is derived from an EMBL/GenBank/DDBJ whole genome shotgun (WGS) entry which is preliminary data.</text>
</comment>
<gene>
    <name evidence="3" type="ORF">JW984_14725</name>
</gene>